<feature type="domain" description="Pectinesterase catalytic" evidence="5">
    <location>
        <begin position="67"/>
        <end position="116"/>
    </location>
</feature>
<evidence type="ECO:0000313" key="6">
    <source>
        <dbReference type="EMBL" id="KAG9459469.1"/>
    </source>
</evidence>
<dbReference type="Pfam" id="PF01095">
    <property type="entry name" value="Pectinesterase"/>
    <property type="match status" value="1"/>
</dbReference>
<evidence type="ECO:0000259" key="5">
    <source>
        <dbReference type="Pfam" id="PF01095"/>
    </source>
</evidence>
<proteinExistence type="predicted"/>
<reference evidence="6 7" key="1">
    <citation type="submission" date="2021-07" db="EMBL/GenBank/DDBJ databases">
        <title>The Aristolochia fimbriata genome: insights into angiosperm evolution, floral development and chemical biosynthesis.</title>
        <authorList>
            <person name="Jiao Y."/>
        </authorList>
    </citation>
    <scope>NUCLEOTIDE SEQUENCE [LARGE SCALE GENOMIC DNA]</scope>
    <source>
        <strain evidence="6">IBCAS-2021</strain>
        <tissue evidence="6">Leaf</tissue>
    </source>
</reference>
<organism evidence="6 7">
    <name type="scientific">Aristolochia fimbriata</name>
    <name type="common">White veined hardy Dutchman's pipe vine</name>
    <dbReference type="NCBI Taxonomy" id="158543"/>
    <lineage>
        <taxon>Eukaryota</taxon>
        <taxon>Viridiplantae</taxon>
        <taxon>Streptophyta</taxon>
        <taxon>Embryophyta</taxon>
        <taxon>Tracheophyta</taxon>
        <taxon>Spermatophyta</taxon>
        <taxon>Magnoliopsida</taxon>
        <taxon>Magnoliidae</taxon>
        <taxon>Piperales</taxon>
        <taxon>Aristolochiaceae</taxon>
        <taxon>Aristolochia</taxon>
    </lineage>
</organism>
<dbReference type="InterPro" id="IPR012334">
    <property type="entry name" value="Pectin_lyas_fold"/>
</dbReference>
<dbReference type="SUPFAM" id="SSF51126">
    <property type="entry name" value="Pectin lyase-like"/>
    <property type="match status" value="1"/>
</dbReference>
<dbReference type="PANTHER" id="PTHR31707">
    <property type="entry name" value="PECTINESTERASE"/>
    <property type="match status" value="1"/>
</dbReference>
<keyword evidence="3" id="KW-0063">Aspartyl esterase</keyword>
<evidence type="ECO:0000313" key="7">
    <source>
        <dbReference type="Proteomes" id="UP000825729"/>
    </source>
</evidence>
<dbReference type="Proteomes" id="UP000825729">
    <property type="component" value="Unassembled WGS sequence"/>
</dbReference>
<feature type="compositionally biased region" description="Pro residues" evidence="4">
    <location>
        <begin position="52"/>
        <end position="64"/>
    </location>
</feature>
<accession>A0AAV7FFY2</accession>
<dbReference type="GO" id="GO:0030599">
    <property type="term" value="F:pectinesterase activity"/>
    <property type="evidence" value="ECO:0007669"/>
    <property type="project" value="InterPro"/>
</dbReference>
<keyword evidence="2" id="KW-0378">Hydrolase</keyword>
<keyword evidence="7" id="KW-1185">Reference proteome</keyword>
<dbReference type="GO" id="GO:0042545">
    <property type="term" value="P:cell wall modification"/>
    <property type="evidence" value="ECO:0007669"/>
    <property type="project" value="InterPro"/>
</dbReference>
<comment type="pathway">
    <text evidence="1">Glycan metabolism; pectin degradation; 2-dehydro-3-deoxy-D-gluconate from pectin: step 1/5.</text>
</comment>
<dbReference type="EMBL" id="JAINDJ010000002">
    <property type="protein sequence ID" value="KAG9459469.1"/>
    <property type="molecule type" value="Genomic_DNA"/>
</dbReference>
<dbReference type="Gene3D" id="2.160.20.10">
    <property type="entry name" value="Single-stranded right-handed beta-helix, Pectin lyase-like"/>
    <property type="match status" value="1"/>
</dbReference>
<gene>
    <name evidence="6" type="ORF">H6P81_003977</name>
</gene>
<comment type="caution">
    <text evidence="6">The sequence shown here is derived from an EMBL/GenBank/DDBJ whole genome shotgun (WGS) entry which is preliminary data.</text>
</comment>
<evidence type="ECO:0000256" key="2">
    <source>
        <dbReference type="ARBA" id="ARBA00022801"/>
    </source>
</evidence>
<sequence>MPRINEDMDRASEWLNLKCCLSLLATAVALLIIIGTLQAYNHKKHPSLAPLLPQPPLSPEPPAPRADATVAKDGTGDFRTISEAVKAAPDYSVNRYRIHIKRGRYEENVNVGPRKTKPYVHWRRDEQHNNYRQPERRRPVVRVGNCHSRCGGRRVCGC</sequence>
<dbReference type="InterPro" id="IPR011050">
    <property type="entry name" value="Pectin_lyase_fold/virulence"/>
</dbReference>
<evidence type="ECO:0000256" key="3">
    <source>
        <dbReference type="ARBA" id="ARBA00023085"/>
    </source>
</evidence>
<evidence type="ECO:0000256" key="1">
    <source>
        <dbReference type="ARBA" id="ARBA00005184"/>
    </source>
</evidence>
<name>A0AAV7FFY2_ARIFI</name>
<dbReference type="InterPro" id="IPR000070">
    <property type="entry name" value="Pectinesterase_cat"/>
</dbReference>
<dbReference type="AlphaFoldDB" id="A0AAV7FFY2"/>
<protein>
    <recommendedName>
        <fullName evidence="5">Pectinesterase catalytic domain-containing protein</fullName>
    </recommendedName>
</protein>
<feature type="region of interest" description="Disordered" evidence="4">
    <location>
        <begin position="50"/>
        <end position="75"/>
    </location>
</feature>
<evidence type="ECO:0000256" key="4">
    <source>
        <dbReference type="SAM" id="MobiDB-lite"/>
    </source>
</evidence>